<dbReference type="AlphaFoldDB" id="A0A840S1U6"/>
<keyword evidence="2" id="KW-1185">Reference proteome</keyword>
<reference evidence="1 2" key="1">
    <citation type="submission" date="2020-08" db="EMBL/GenBank/DDBJ databases">
        <title>Genomic Encyclopedia of Type Strains, Phase IV (KMG-IV): sequencing the most valuable type-strain genomes for metagenomic binning, comparative biology and taxonomic classification.</title>
        <authorList>
            <person name="Goeker M."/>
        </authorList>
    </citation>
    <scope>NUCLEOTIDE SEQUENCE [LARGE SCALE GENOMIC DNA]</scope>
    <source>
        <strain evidence="1 2">DSM 23240</strain>
    </source>
</reference>
<evidence type="ECO:0000313" key="2">
    <source>
        <dbReference type="Proteomes" id="UP000571084"/>
    </source>
</evidence>
<organism evidence="1 2">
    <name type="scientific">Glaciimonas immobilis</name>
    <dbReference type="NCBI Taxonomy" id="728004"/>
    <lineage>
        <taxon>Bacteria</taxon>
        <taxon>Pseudomonadati</taxon>
        <taxon>Pseudomonadota</taxon>
        <taxon>Betaproteobacteria</taxon>
        <taxon>Burkholderiales</taxon>
        <taxon>Oxalobacteraceae</taxon>
        <taxon>Glaciimonas</taxon>
    </lineage>
</organism>
<proteinExistence type="predicted"/>
<accession>A0A840S1U6</accession>
<name>A0A840S1U6_9BURK</name>
<evidence type="ECO:0000313" key="1">
    <source>
        <dbReference type="EMBL" id="MBB5202651.1"/>
    </source>
</evidence>
<gene>
    <name evidence="1" type="ORF">HNR39_004521</name>
</gene>
<keyword evidence="1" id="KW-0966">Cell projection</keyword>
<comment type="caution">
    <text evidence="1">The sequence shown here is derived from an EMBL/GenBank/DDBJ whole genome shotgun (WGS) entry which is preliminary data.</text>
</comment>
<dbReference type="EMBL" id="JACHHQ010000020">
    <property type="protein sequence ID" value="MBB5202651.1"/>
    <property type="molecule type" value="Genomic_DNA"/>
</dbReference>
<keyword evidence="1" id="KW-0282">Flagellum</keyword>
<keyword evidence="1" id="KW-0969">Cilium</keyword>
<protein>
    <submittedName>
        <fullName evidence="1">MinD-like ATPase involved in chromosome partitioning or flagellar assembly</fullName>
    </submittedName>
</protein>
<sequence>MLEDLRKTVLATGLPTLPTQTACEGRATLAARKAQRAGAILRKFYDYLIAHSGAQHGSQLTRKTHHIRHHFT</sequence>
<dbReference type="Proteomes" id="UP000571084">
    <property type="component" value="Unassembled WGS sequence"/>
</dbReference>